<dbReference type="GO" id="GO:0005634">
    <property type="term" value="C:nucleus"/>
    <property type="evidence" value="ECO:0007669"/>
    <property type="project" value="UniProtKB-SubCell"/>
</dbReference>
<feature type="coiled-coil region" evidence="10">
    <location>
        <begin position="34"/>
        <end position="68"/>
    </location>
</feature>
<dbReference type="CDD" id="cd23784">
    <property type="entry name" value="RWD_Spc25"/>
    <property type="match status" value="1"/>
</dbReference>
<sequence>RKYKGTEEEGRRWEEVSRRVDSWASASIHSFERCKSIARDVAHSQEKIDELEARFRKLDETYLHIKELKENKHEQWMANAESLSSIKSRTENLKKMKHVLSERKHEREMIISEQLTALTKLDESFKPDLRFKRGKQEAVAWYNRALGFRVECGHGIKFIFVNVDRVSPAREFSFTIRHCRRNDCYTLLDCDPSFEGTKDLLDGLNRANDLFKFVRAMRKKFLELSLN</sequence>
<feature type="non-terminal residue" evidence="12">
    <location>
        <position position="1"/>
    </location>
</feature>
<dbReference type="InterPro" id="IPR045143">
    <property type="entry name" value="Spc25"/>
</dbReference>
<dbReference type="AlphaFoldDB" id="A0AA38LI32"/>
<comment type="subcellular location">
    <subcellularLocation>
        <location evidence="1">Chromosome</location>
        <location evidence="1">Centromere</location>
    </subcellularLocation>
    <subcellularLocation>
        <location evidence="9">Nucleus</location>
    </subcellularLocation>
    <subcellularLocation>
        <location evidence="9">Chromosome</location>
        <location evidence="9">Centromere</location>
        <location evidence="9">Kinetochore</location>
    </subcellularLocation>
</comment>
<comment type="subunit">
    <text evidence="9">Component of the NDC80 complex.</text>
</comment>
<keyword evidence="9" id="KW-0539">Nucleus</keyword>
<name>A0AA38LI32_TAXCH</name>
<dbReference type="PANTHER" id="PTHR14281:SF0">
    <property type="entry name" value="KINETOCHORE PROTEIN SPC25"/>
    <property type="match status" value="1"/>
</dbReference>
<feature type="domain" description="Chromosome segregation protein Spc25 C-terminal" evidence="11">
    <location>
        <begin position="153"/>
        <end position="221"/>
    </location>
</feature>
<keyword evidence="4 9" id="KW-0132">Cell division</keyword>
<evidence type="ECO:0000256" key="2">
    <source>
        <dbReference type="ARBA" id="ARBA00006379"/>
    </source>
</evidence>
<evidence type="ECO:0000256" key="9">
    <source>
        <dbReference type="RuleBase" id="RU367150"/>
    </source>
</evidence>
<evidence type="ECO:0000256" key="5">
    <source>
        <dbReference type="ARBA" id="ARBA00022776"/>
    </source>
</evidence>
<evidence type="ECO:0000256" key="1">
    <source>
        <dbReference type="ARBA" id="ARBA00004584"/>
    </source>
</evidence>
<keyword evidence="9" id="KW-0995">Kinetochore</keyword>
<comment type="function">
    <text evidence="9">Acts as a component of the essential kinetochore-associated NDC80 complex, which is required for chromosome segregation and spindle checkpoint activity.</text>
</comment>
<dbReference type="Proteomes" id="UP000824469">
    <property type="component" value="Unassembled WGS sequence"/>
</dbReference>
<evidence type="ECO:0000256" key="6">
    <source>
        <dbReference type="ARBA" id="ARBA00023054"/>
    </source>
</evidence>
<dbReference type="Gene3D" id="3.30.457.50">
    <property type="entry name" value="Chromosome segregation protein Spc25"/>
    <property type="match status" value="1"/>
</dbReference>
<evidence type="ECO:0000256" key="4">
    <source>
        <dbReference type="ARBA" id="ARBA00022618"/>
    </source>
</evidence>
<dbReference type="FunFam" id="3.30.457.50:FF:000001">
    <property type="entry name" value="Probable kinetochore protein spc25"/>
    <property type="match status" value="1"/>
</dbReference>
<dbReference type="GO" id="GO:0031262">
    <property type="term" value="C:Ndc80 complex"/>
    <property type="evidence" value="ECO:0007669"/>
    <property type="project" value="InterPro"/>
</dbReference>
<keyword evidence="5 9" id="KW-0498">Mitosis</keyword>
<reference evidence="12 13" key="1">
    <citation type="journal article" date="2021" name="Nat. Plants">
        <title>The Taxus genome provides insights into paclitaxel biosynthesis.</title>
        <authorList>
            <person name="Xiong X."/>
            <person name="Gou J."/>
            <person name="Liao Q."/>
            <person name="Li Y."/>
            <person name="Zhou Q."/>
            <person name="Bi G."/>
            <person name="Li C."/>
            <person name="Du R."/>
            <person name="Wang X."/>
            <person name="Sun T."/>
            <person name="Guo L."/>
            <person name="Liang H."/>
            <person name="Lu P."/>
            <person name="Wu Y."/>
            <person name="Zhang Z."/>
            <person name="Ro D.K."/>
            <person name="Shang Y."/>
            <person name="Huang S."/>
            <person name="Yan J."/>
        </authorList>
    </citation>
    <scope>NUCLEOTIDE SEQUENCE [LARGE SCALE GENOMIC DNA]</scope>
    <source>
        <strain evidence="12">Ta-2019</strain>
    </source>
</reference>
<dbReference type="OMA" id="KNINEFW"/>
<keyword evidence="7 9" id="KW-0131">Cell cycle</keyword>
<proteinExistence type="inferred from homology"/>
<comment type="similarity">
    <text evidence="2 9">Belongs to the SPC25 family.</text>
</comment>
<dbReference type="GO" id="GO:0051301">
    <property type="term" value="P:cell division"/>
    <property type="evidence" value="ECO:0007669"/>
    <property type="project" value="UniProtKB-UniRule"/>
</dbReference>
<keyword evidence="13" id="KW-1185">Reference proteome</keyword>
<evidence type="ECO:0000256" key="10">
    <source>
        <dbReference type="SAM" id="Coils"/>
    </source>
</evidence>
<dbReference type="GO" id="GO:0007059">
    <property type="term" value="P:chromosome segregation"/>
    <property type="evidence" value="ECO:0007669"/>
    <property type="project" value="InterPro"/>
</dbReference>
<keyword evidence="8 9" id="KW-0137">Centromere</keyword>
<evidence type="ECO:0000256" key="7">
    <source>
        <dbReference type="ARBA" id="ARBA00023306"/>
    </source>
</evidence>
<evidence type="ECO:0000313" key="13">
    <source>
        <dbReference type="Proteomes" id="UP000824469"/>
    </source>
</evidence>
<dbReference type="Pfam" id="PF08234">
    <property type="entry name" value="Spindle_Spc25"/>
    <property type="match status" value="1"/>
</dbReference>
<accession>A0AA38LI32</accession>
<gene>
    <name evidence="12" type="ORF">KI387_016411</name>
</gene>
<evidence type="ECO:0000256" key="8">
    <source>
        <dbReference type="ARBA" id="ARBA00023328"/>
    </source>
</evidence>
<dbReference type="EMBL" id="JAHRHJ020000003">
    <property type="protein sequence ID" value="KAH9321772.1"/>
    <property type="molecule type" value="Genomic_DNA"/>
</dbReference>
<feature type="non-terminal residue" evidence="12">
    <location>
        <position position="227"/>
    </location>
</feature>
<evidence type="ECO:0000313" key="12">
    <source>
        <dbReference type="EMBL" id="KAH9321772.1"/>
    </source>
</evidence>
<organism evidence="12 13">
    <name type="scientific">Taxus chinensis</name>
    <name type="common">Chinese yew</name>
    <name type="synonym">Taxus wallichiana var. chinensis</name>
    <dbReference type="NCBI Taxonomy" id="29808"/>
    <lineage>
        <taxon>Eukaryota</taxon>
        <taxon>Viridiplantae</taxon>
        <taxon>Streptophyta</taxon>
        <taxon>Embryophyta</taxon>
        <taxon>Tracheophyta</taxon>
        <taxon>Spermatophyta</taxon>
        <taxon>Pinopsida</taxon>
        <taxon>Pinidae</taxon>
        <taxon>Conifers II</taxon>
        <taxon>Cupressales</taxon>
        <taxon>Taxaceae</taxon>
        <taxon>Taxus</taxon>
    </lineage>
</organism>
<dbReference type="PANTHER" id="PTHR14281">
    <property type="entry name" value="KINETOCHORE PROTEIN SPC25-RELATED"/>
    <property type="match status" value="1"/>
</dbReference>
<evidence type="ECO:0000256" key="3">
    <source>
        <dbReference type="ARBA" id="ARBA00022454"/>
    </source>
</evidence>
<dbReference type="InterPro" id="IPR013255">
    <property type="entry name" value="Spc25_C"/>
</dbReference>
<protein>
    <recommendedName>
        <fullName evidence="9">Kinetochore protein SPC25</fullName>
    </recommendedName>
</protein>
<keyword evidence="3 9" id="KW-0158">Chromosome</keyword>
<evidence type="ECO:0000259" key="11">
    <source>
        <dbReference type="Pfam" id="PF08234"/>
    </source>
</evidence>
<comment type="caution">
    <text evidence="12">The sequence shown here is derived from an EMBL/GenBank/DDBJ whole genome shotgun (WGS) entry which is preliminary data.</text>
</comment>
<keyword evidence="6 10" id="KW-0175">Coiled coil</keyword>